<evidence type="ECO:0000256" key="3">
    <source>
        <dbReference type="ARBA" id="ARBA00022737"/>
    </source>
</evidence>
<dbReference type="Pfam" id="PF12464">
    <property type="entry name" value="Mac"/>
    <property type="match status" value="1"/>
</dbReference>
<dbReference type="SUPFAM" id="SSF51161">
    <property type="entry name" value="Trimeric LpxA-like enzymes"/>
    <property type="match status" value="1"/>
</dbReference>
<dbReference type="InterPro" id="IPR018357">
    <property type="entry name" value="Hexapep_transf_CS"/>
</dbReference>
<comment type="similarity">
    <text evidence="1">Belongs to the transferase hexapeptide repeat family.</text>
</comment>
<dbReference type="Pfam" id="PF14602">
    <property type="entry name" value="Hexapep_2"/>
    <property type="match status" value="1"/>
</dbReference>
<dbReference type="RefSeq" id="WP_262399712.1">
    <property type="nucleotide sequence ID" value="NZ_JACRTB010000009.1"/>
</dbReference>
<dbReference type="InterPro" id="IPR011004">
    <property type="entry name" value="Trimer_LpxA-like_sf"/>
</dbReference>
<dbReference type="InterPro" id="IPR024688">
    <property type="entry name" value="Mac_dom"/>
</dbReference>
<gene>
    <name evidence="5" type="ORF">H8717_07045</name>
</gene>
<dbReference type="PANTHER" id="PTHR23416">
    <property type="entry name" value="SIALIC ACID SYNTHASE-RELATED"/>
    <property type="match status" value="1"/>
</dbReference>
<reference evidence="5 6" key="1">
    <citation type="submission" date="2020-08" db="EMBL/GenBank/DDBJ databases">
        <title>Genome public.</title>
        <authorList>
            <person name="Liu C."/>
            <person name="Sun Q."/>
        </authorList>
    </citation>
    <scope>NUCLEOTIDE SEQUENCE [LARGE SCALE GENOMIC DNA]</scope>
    <source>
        <strain evidence="5 6">BX1</strain>
    </source>
</reference>
<dbReference type="PANTHER" id="PTHR23416:SF23">
    <property type="entry name" value="ACETYLTRANSFERASE C18B11.09C-RELATED"/>
    <property type="match status" value="1"/>
</dbReference>
<evidence type="ECO:0000313" key="5">
    <source>
        <dbReference type="EMBL" id="MBC8576162.1"/>
    </source>
</evidence>
<comment type="caution">
    <text evidence="5">The sequence shown here is derived from an EMBL/GenBank/DDBJ whole genome shotgun (WGS) entry which is preliminary data.</text>
</comment>
<keyword evidence="6" id="KW-1185">Reference proteome</keyword>
<dbReference type="PROSITE" id="PS00101">
    <property type="entry name" value="HEXAPEP_TRANSFERASES"/>
    <property type="match status" value="1"/>
</dbReference>
<feature type="domain" description="Maltose/galactoside acetyltransferase" evidence="4">
    <location>
        <begin position="4"/>
        <end position="58"/>
    </location>
</feature>
<dbReference type="Gene3D" id="2.160.10.10">
    <property type="entry name" value="Hexapeptide repeat proteins"/>
    <property type="match status" value="1"/>
</dbReference>
<proteinExistence type="inferred from homology"/>
<organism evidence="5 6">
    <name type="scientific">Yanshouia hominis</name>
    <dbReference type="NCBI Taxonomy" id="2763673"/>
    <lineage>
        <taxon>Bacteria</taxon>
        <taxon>Bacillati</taxon>
        <taxon>Bacillota</taxon>
        <taxon>Clostridia</taxon>
        <taxon>Eubacteriales</taxon>
        <taxon>Oscillospiraceae</taxon>
        <taxon>Yanshouia</taxon>
    </lineage>
</organism>
<dbReference type="InterPro" id="IPR001451">
    <property type="entry name" value="Hexapep"/>
</dbReference>
<dbReference type="Proteomes" id="UP000658131">
    <property type="component" value="Unassembled WGS sequence"/>
</dbReference>
<evidence type="ECO:0000259" key="4">
    <source>
        <dbReference type="SMART" id="SM01266"/>
    </source>
</evidence>
<dbReference type="SMART" id="SM01266">
    <property type="entry name" value="Mac"/>
    <property type="match status" value="1"/>
</dbReference>
<evidence type="ECO:0000256" key="2">
    <source>
        <dbReference type="ARBA" id="ARBA00022679"/>
    </source>
</evidence>
<keyword evidence="3" id="KW-0677">Repeat</keyword>
<evidence type="ECO:0000313" key="6">
    <source>
        <dbReference type="Proteomes" id="UP000658131"/>
    </source>
</evidence>
<protein>
    <submittedName>
        <fullName evidence="5">Sugar O-acetyltransferase</fullName>
    </submittedName>
</protein>
<name>A0ABR7NK02_9FIRM</name>
<evidence type="ECO:0000256" key="1">
    <source>
        <dbReference type="ARBA" id="ARBA00007274"/>
    </source>
</evidence>
<dbReference type="Pfam" id="PF00132">
    <property type="entry name" value="Hexapep"/>
    <property type="match status" value="1"/>
</dbReference>
<dbReference type="InterPro" id="IPR051159">
    <property type="entry name" value="Hexapeptide_acetyltransf"/>
</dbReference>
<dbReference type="EMBL" id="JACRTB010000009">
    <property type="protein sequence ID" value="MBC8576162.1"/>
    <property type="molecule type" value="Genomic_DNA"/>
</dbReference>
<sequence>MTEQEKMLSGRLYSASDPFLTQQRLRARELVREICQTPVDAGALRERLFRTLLGAAGKNLMIEPPFRCDYGSNILIGDNFYANFDCIILDVCPVTIGDNVLFGPRVCLFTASHPVDPSGRSSGLEFGKPITIGNDVWIGGGSLINPGVTIGNASIIGAGAVVTRDIPDHVIAAGNPCRVVRPVTGEDRAKWEAMAAQYQCGRCSNGNQNSAGQ</sequence>
<keyword evidence="2" id="KW-0808">Transferase</keyword>
<accession>A0ABR7NK02</accession>
<dbReference type="CDD" id="cd03357">
    <property type="entry name" value="LbH_MAT_GAT"/>
    <property type="match status" value="1"/>
</dbReference>